<keyword evidence="2" id="KW-1185">Reference proteome</keyword>
<sequence>MGDKPSFVRRFALQELVRTIAGPFDEKGLNVDVHHGVMTEIQAMELLSASAGLSICARYELAEAMDLSSEMRRIKFMCEVDLTRRVWLWMCTVGS</sequence>
<dbReference type="AlphaFoldDB" id="A0A9D4V3I4"/>
<evidence type="ECO:0000313" key="2">
    <source>
        <dbReference type="Proteomes" id="UP000886520"/>
    </source>
</evidence>
<dbReference type="EMBL" id="JABFUD020000006">
    <property type="protein sequence ID" value="KAI5078726.1"/>
    <property type="molecule type" value="Genomic_DNA"/>
</dbReference>
<organism evidence="1 2">
    <name type="scientific">Adiantum capillus-veneris</name>
    <name type="common">Maidenhair fern</name>
    <dbReference type="NCBI Taxonomy" id="13818"/>
    <lineage>
        <taxon>Eukaryota</taxon>
        <taxon>Viridiplantae</taxon>
        <taxon>Streptophyta</taxon>
        <taxon>Embryophyta</taxon>
        <taxon>Tracheophyta</taxon>
        <taxon>Polypodiopsida</taxon>
        <taxon>Polypodiidae</taxon>
        <taxon>Polypodiales</taxon>
        <taxon>Pteridineae</taxon>
        <taxon>Pteridaceae</taxon>
        <taxon>Vittarioideae</taxon>
        <taxon>Adiantum</taxon>
    </lineage>
</organism>
<evidence type="ECO:0000313" key="1">
    <source>
        <dbReference type="EMBL" id="KAI5078726.1"/>
    </source>
</evidence>
<gene>
    <name evidence="1" type="ORF">GOP47_0006397</name>
</gene>
<name>A0A9D4V3I4_ADICA</name>
<comment type="caution">
    <text evidence="1">The sequence shown here is derived from an EMBL/GenBank/DDBJ whole genome shotgun (WGS) entry which is preliminary data.</text>
</comment>
<reference evidence="1" key="1">
    <citation type="submission" date="2021-01" db="EMBL/GenBank/DDBJ databases">
        <title>Adiantum capillus-veneris genome.</title>
        <authorList>
            <person name="Fang Y."/>
            <person name="Liao Q."/>
        </authorList>
    </citation>
    <scope>NUCLEOTIDE SEQUENCE</scope>
    <source>
        <strain evidence="1">H3</strain>
        <tissue evidence="1">Leaf</tissue>
    </source>
</reference>
<proteinExistence type="predicted"/>
<accession>A0A9D4V3I4</accession>
<protein>
    <submittedName>
        <fullName evidence="1">Uncharacterized protein</fullName>
    </submittedName>
</protein>
<dbReference type="Proteomes" id="UP000886520">
    <property type="component" value="Chromosome 6"/>
</dbReference>